<comment type="similarity">
    <text evidence="1">Belongs to the enoyl-CoA hydratase/isomerase family.</text>
</comment>
<evidence type="ECO:0000313" key="3">
    <source>
        <dbReference type="Proteomes" id="UP000269692"/>
    </source>
</evidence>
<comment type="caution">
    <text evidence="2">The sequence shown here is derived from an EMBL/GenBank/DDBJ whole genome shotgun (WGS) entry which is preliminary data.</text>
</comment>
<protein>
    <submittedName>
        <fullName evidence="2">Enoyl-CoA hydratase/isomerase family protein</fullName>
    </submittedName>
</protein>
<sequence length="245" mass="25797">MIKEDRRGTVCIIEIDRPRRRNALDHATVAALRARFAALDSDPAVAAIVLGGTAPGFCAGSDLKELATLDRDGMAEHEAETAAFARALTFLSKPVVAAVSGFALGGGFILAASCDVVATEPAARWHLPEVTNGWIPPWGLTVLSARCGPVAARRLTWGARPVDGGEAHRLGVADILADSALEAAVEEAQALAQLPAEAVASTKRFFARQVMAQGEAEDMEANRLFVEDCRSAAATATFQRFGMTA</sequence>
<dbReference type="Proteomes" id="UP000269692">
    <property type="component" value="Unassembled WGS sequence"/>
</dbReference>
<dbReference type="InterPro" id="IPR001753">
    <property type="entry name" value="Enoyl-CoA_hydra/iso"/>
</dbReference>
<gene>
    <name evidence="2" type="ORF">D9R14_14135</name>
</gene>
<dbReference type="OrthoDB" id="9795727at2"/>
<keyword evidence="2" id="KW-0413">Isomerase</keyword>
<dbReference type="PANTHER" id="PTHR43802:SF1">
    <property type="entry name" value="IP11341P-RELATED"/>
    <property type="match status" value="1"/>
</dbReference>
<dbReference type="RefSeq" id="WP_121623980.1">
    <property type="nucleotide sequence ID" value="NZ_JACIIW010000008.1"/>
</dbReference>
<dbReference type="Gene3D" id="3.90.226.10">
    <property type="entry name" value="2-enoyl-CoA Hydratase, Chain A, domain 1"/>
    <property type="match status" value="1"/>
</dbReference>
<dbReference type="Pfam" id="PF00378">
    <property type="entry name" value="ECH_1"/>
    <property type="match status" value="1"/>
</dbReference>
<dbReference type="AlphaFoldDB" id="A0A3L7ACN6"/>
<dbReference type="SUPFAM" id="SSF52096">
    <property type="entry name" value="ClpP/crotonase"/>
    <property type="match status" value="1"/>
</dbReference>
<dbReference type="EMBL" id="RCTF01000011">
    <property type="protein sequence ID" value="RLP77142.1"/>
    <property type="molecule type" value="Genomic_DNA"/>
</dbReference>
<dbReference type="PANTHER" id="PTHR43802">
    <property type="entry name" value="ENOYL-COA HYDRATASE"/>
    <property type="match status" value="1"/>
</dbReference>
<accession>A0A3L7ACN6</accession>
<keyword evidence="3" id="KW-1185">Reference proteome</keyword>
<name>A0A3L7ACN6_9HYPH</name>
<proteinExistence type="inferred from homology"/>
<dbReference type="InterPro" id="IPR029045">
    <property type="entry name" value="ClpP/crotonase-like_dom_sf"/>
</dbReference>
<organism evidence="2 3">
    <name type="scientific">Xanthobacter tagetidis</name>
    <dbReference type="NCBI Taxonomy" id="60216"/>
    <lineage>
        <taxon>Bacteria</taxon>
        <taxon>Pseudomonadati</taxon>
        <taxon>Pseudomonadota</taxon>
        <taxon>Alphaproteobacteria</taxon>
        <taxon>Hyphomicrobiales</taxon>
        <taxon>Xanthobacteraceae</taxon>
        <taxon>Xanthobacter</taxon>
    </lineage>
</organism>
<evidence type="ECO:0000256" key="1">
    <source>
        <dbReference type="ARBA" id="ARBA00005254"/>
    </source>
</evidence>
<reference evidence="2 3" key="1">
    <citation type="submission" date="2018-10" db="EMBL/GenBank/DDBJ databases">
        <title>Xanthobacter tagetidis genome sequencing and assembly.</title>
        <authorList>
            <person name="Maclea K.S."/>
            <person name="Goen A.E."/>
            <person name="Fatima S.A."/>
        </authorList>
    </citation>
    <scope>NUCLEOTIDE SEQUENCE [LARGE SCALE GENOMIC DNA]</scope>
    <source>
        <strain evidence="2 3">ATCC 700314</strain>
    </source>
</reference>
<evidence type="ECO:0000313" key="2">
    <source>
        <dbReference type="EMBL" id="RLP77142.1"/>
    </source>
</evidence>
<dbReference type="GO" id="GO:0016853">
    <property type="term" value="F:isomerase activity"/>
    <property type="evidence" value="ECO:0007669"/>
    <property type="project" value="UniProtKB-KW"/>
</dbReference>
<dbReference type="CDD" id="cd06558">
    <property type="entry name" value="crotonase-like"/>
    <property type="match status" value="1"/>
</dbReference>